<dbReference type="AlphaFoldDB" id="A0A838WTH0"/>
<dbReference type="EMBL" id="JACEOR010000261">
    <property type="protein sequence ID" value="MBA4505044.1"/>
    <property type="molecule type" value="Genomic_DNA"/>
</dbReference>
<sequence>MKHFAQECKRMDLRLSVGEVGVCWNNAVAESCFSTLKQHTGVS</sequence>
<evidence type="ECO:0008006" key="3">
    <source>
        <dbReference type="Google" id="ProtNLM"/>
    </source>
</evidence>
<gene>
    <name evidence="1" type="ORF">H0H28_06835</name>
</gene>
<reference evidence="1 2" key="1">
    <citation type="submission" date="2020-07" db="EMBL/GenBank/DDBJ databases">
        <authorList>
            <person name="Khare M."/>
        </authorList>
    </citation>
    <scope>NUCLEOTIDE SEQUENCE [LARGE SCALE GENOMIC DNA]</scope>
    <source>
        <strain evidence="1 2">P8776</strain>
    </source>
</reference>
<accession>A0A838WTH0</accession>
<dbReference type="Proteomes" id="UP000580709">
    <property type="component" value="Unassembled WGS sequence"/>
</dbReference>
<proteinExistence type="predicted"/>
<evidence type="ECO:0000313" key="1">
    <source>
        <dbReference type="EMBL" id="MBA4505044.1"/>
    </source>
</evidence>
<comment type="caution">
    <text evidence="1">The sequence shown here is derived from an EMBL/GenBank/DDBJ whole genome shotgun (WGS) entry which is preliminary data.</text>
</comment>
<evidence type="ECO:0000313" key="2">
    <source>
        <dbReference type="Proteomes" id="UP000580709"/>
    </source>
</evidence>
<organism evidence="1 2">
    <name type="scientific">Corynebacterium sanguinis</name>
    <dbReference type="NCBI Taxonomy" id="2594913"/>
    <lineage>
        <taxon>Bacteria</taxon>
        <taxon>Bacillati</taxon>
        <taxon>Actinomycetota</taxon>
        <taxon>Actinomycetes</taxon>
        <taxon>Mycobacteriales</taxon>
        <taxon>Corynebacteriaceae</taxon>
        <taxon>Corynebacterium</taxon>
    </lineage>
</organism>
<name>A0A838WTH0_9CORY</name>
<keyword evidence="2" id="KW-1185">Reference proteome</keyword>
<protein>
    <recommendedName>
        <fullName evidence="3">Transposase</fullName>
    </recommendedName>
</protein>